<dbReference type="InterPro" id="IPR011990">
    <property type="entry name" value="TPR-like_helical_dom_sf"/>
</dbReference>
<feature type="region of interest" description="Disordered" evidence="2">
    <location>
        <begin position="219"/>
        <end position="272"/>
    </location>
</feature>
<comment type="caution">
    <text evidence="4">The sequence shown here is derived from an EMBL/GenBank/DDBJ whole genome shotgun (WGS) entry which is preliminary data.</text>
</comment>
<dbReference type="PANTHER" id="PTHR44329">
    <property type="entry name" value="SERINE/THREONINE-PROTEIN KINASE TNNI3K-RELATED"/>
    <property type="match status" value="1"/>
</dbReference>
<dbReference type="SUPFAM" id="SSF81901">
    <property type="entry name" value="HCP-like"/>
    <property type="match status" value="1"/>
</dbReference>
<proteinExistence type="predicted"/>
<feature type="compositionally biased region" description="Polar residues" evidence="2">
    <location>
        <begin position="219"/>
        <end position="228"/>
    </location>
</feature>
<evidence type="ECO:0000313" key="4">
    <source>
        <dbReference type="EMBL" id="KAK8883558.1"/>
    </source>
</evidence>
<keyword evidence="1" id="KW-0175">Coiled coil</keyword>
<dbReference type="PRINTS" id="PR00109">
    <property type="entry name" value="TYRKINASE"/>
</dbReference>
<dbReference type="PROSITE" id="PS00108">
    <property type="entry name" value="PROTEIN_KINASE_ST"/>
    <property type="match status" value="1"/>
</dbReference>
<dbReference type="InterPro" id="IPR000719">
    <property type="entry name" value="Prot_kinase_dom"/>
</dbReference>
<dbReference type="Proteomes" id="UP001470230">
    <property type="component" value="Unassembled WGS sequence"/>
</dbReference>
<sequence length="507" mass="59266">MSYLHSHDVIHRDLKPENILMDDFLHPKISDFGLSKVFDFLSYSMNFQSQSGFKGTCMYTSPEAFDENYSKASDVYAFSFIVYELITLEMPMSKMKFQEIIRNVINGYRPEIPPDVPNVYREMIERCWSQQPEKRPSFDEIVEDLKTNPDFMTNSIDESEFYDYVDYIKSAVSSFDKSQQMFHFDDFIKAHGRNKSIQKVKIMEIKDQIDLINVKSSSYQDKAPSNENTEVDVPDLNHGEADDKSSIKDEKERSSNESKYHTMQEDKSPRIIENNHEQKEEVNEKVHEEANEKVHEEANEKVHKEVVEEIHKEVAEEVHEEKQREFLLFLSEFNDLSTENKNLVLKAKNDNESQFLVGKYLIDGSNGFPQNISYGKQYIDKSFSDGCLDAIVYRIRMILKGKLIEFDLQEAKRLLKKVQECNDPRLPFLFGKILLKEDQFKNALDIFKQGASGKNSECMYEYAKMLFLGKGTKRDVKESIKYFNISKEQNFKKSELFSACLSRTKQN</sequence>
<name>A0ABR2JY58_9EUKA</name>
<protein>
    <recommendedName>
        <fullName evidence="3">Protein kinase domain-containing protein</fullName>
    </recommendedName>
</protein>
<dbReference type="Pfam" id="PF07714">
    <property type="entry name" value="PK_Tyr_Ser-Thr"/>
    <property type="match status" value="1"/>
</dbReference>
<dbReference type="SUPFAM" id="SSF56112">
    <property type="entry name" value="Protein kinase-like (PK-like)"/>
    <property type="match status" value="1"/>
</dbReference>
<dbReference type="InterPro" id="IPR011009">
    <property type="entry name" value="Kinase-like_dom_sf"/>
</dbReference>
<evidence type="ECO:0000256" key="2">
    <source>
        <dbReference type="SAM" id="MobiDB-lite"/>
    </source>
</evidence>
<feature type="domain" description="Protein kinase" evidence="3">
    <location>
        <begin position="1"/>
        <end position="151"/>
    </location>
</feature>
<dbReference type="EMBL" id="JAPFFF010000008">
    <property type="protein sequence ID" value="KAK8883558.1"/>
    <property type="molecule type" value="Genomic_DNA"/>
</dbReference>
<evidence type="ECO:0000259" key="3">
    <source>
        <dbReference type="PROSITE" id="PS50011"/>
    </source>
</evidence>
<evidence type="ECO:0000313" key="5">
    <source>
        <dbReference type="Proteomes" id="UP001470230"/>
    </source>
</evidence>
<keyword evidence="5" id="KW-1185">Reference proteome</keyword>
<dbReference type="Gene3D" id="1.10.510.10">
    <property type="entry name" value="Transferase(Phosphotransferase) domain 1"/>
    <property type="match status" value="1"/>
</dbReference>
<gene>
    <name evidence="4" type="ORF">M9Y10_042652</name>
</gene>
<feature type="coiled-coil region" evidence="1">
    <location>
        <begin position="272"/>
        <end position="299"/>
    </location>
</feature>
<dbReference type="SMART" id="SM00220">
    <property type="entry name" value="S_TKc"/>
    <property type="match status" value="1"/>
</dbReference>
<reference evidence="4 5" key="1">
    <citation type="submission" date="2024-04" db="EMBL/GenBank/DDBJ databases">
        <title>Tritrichomonas musculus Genome.</title>
        <authorList>
            <person name="Alves-Ferreira E."/>
            <person name="Grigg M."/>
            <person name="Lorenzi H."/>
            <person name="Galac M."/>
        </authorList>
    </citation>
    <scope>NUCLEOTIDE SEQUENCE [LARGE SCALE GENOMIC DNA]</scope>
    <source>
        <strain evidence="4 5">EAF2021</strain>
    </source>
</reference>
<dbReference type="InterPro" id="IPR006597">
    <property type="entry name" value="Sel1-like"/>
</dbReference>
<dbReference type="PROSITE" id="PS50011">
    <property type="entry name" value="PROTEIN_KINASE_DOM"/>
    <property type="match status" value="1"/>
</dbReference>
<accession>A0ABR2JY58</accession>
<organism evidence="4 5">
    <name type="scientific">Tritrichomonas musculus</name>
    <dbReference type="NCBI Taxonomy" id="1915356"/>
    <lineage>
        <taxon>Eukaryota</taxon>
        <taxon>Metamonada</taxon>
        <taxon>Parabasalia</taxon>
        <taxon>Tritrichomonadida</taxon>
        <taxon>Tritrichomonadidae</taxon>
        <taxon>Tritrichomonas</taxon>
    </lineage>
</organism>
<dbReference type="SMART" id="SM00671">
    <property type="entry name" value="SEL1"/>
    <property type="match status" value="3"/>
</dbReference>
<dbReference type="InterPro" id="IPR051681">
    <property type="entry name" value="Ser/Thr_Kinases-Pseudokinases"/>
</dbReference>
<dbReference type="PANTHER" id="PTHR44329:SF289">
    <property type="entry name" value="SERINE_THREONINE-PROTEIN KINASE VIK"/>
    <property type="match status" value="1"/>
</dbReference>
<dbReference type="InterPro" id="IPR001245">
    <property type="entry name" value="Ser-Thr/Tyr_kinase_cat_dom"/>
</dbReference>
<dbReference type="Gene3D" id="1.25.40.10">
    <property type="entry name" value="Tetratricopeptide repeat domain"/>
    <property type="match status" value="1"/>
</dbReference>
<dbReference type="InterPro" id="IPR008271">
    <property type="entry name" value="Ser/Thr_kinase_AS"/>
</dbReference>
<evidence type="ECO:0000256" key="1">
    <source>
        <dbReference type="SAM" id="Coils"/>
    </source>
</evidence>
<feature type="compositionally biased region" description="Basic and acidic residues" evidence="2">
    <location>
        <begin position="235"/>
        <end position="272"/>
    </location>
</feature>